<accession>A0ABN7X8P2</accession>
<keyword evidence="2" id="KW-1185">Reference proteome</keyword>
<reference evidence="1 2" key="1">
    <citation type="submission" date="2021-06" db="EMBL/GenBank/DDBJ databases">
        <authorList>
            <person name="Kallberg Y."/>
            <person name="Tangrot J."/>
            <person name="Rosling A."/>
        </authorList>
    </citation>
    <scope>NUCLEOTIDE SEQUENCE [LARGE SCALE GENOMIC DNA]</scope>
    <source>
        <strain evidence="1 2">120-4 pot B 10/14</strain>
    </source>
</reference>
<proteinExistence type="predicted"/>
<gene>
    <name evidence="1" type="ORF">GMARGA_LOCUS39677</name>
</gene>
<evidence type="ECO:0000313" key="2">
    <source>
        <dbReference type="Proteomes" id="UP000789901"/>
    </source>
</evidence>
<name>A0ABN7X8P2_GIGMA</name>
<dbReference type="Proteomes" id="UP000789901">
    <property type="component" value="Unassembled WGS sequence"/>
</dbReference>
<evidence type="ECO:0000313" key="1">
    <source>
        <dbReference type="EMBL" id="CAG8849366.1"/>
    </source>
</evidence>
<protein>
    <submittedName>
        <fullName evidence="1">17977_t:CDS:1</fullName>
    </submittedName>
</protein>
<sequence>HDLKEDNIILPIAKGIEILLEKSEQVAQILSEQAMISSATTIKIDQQKFS</sequence>
<feature type="non-terminal residue" evidence="1">
    <location>
        <position position="1"/>
    </location>
</feature>
<comment type="caution">
    <text evidence="1">The sequence shown here is derived from an EMBL/GenBank/DDBJ whole genome shotgun (WGS) entry which is preliminary data.</text>
</comment>
<organism evidence="1 2">
    <name type="scientific">Gigaspora margarita</name>
    <dbReference type="NCBI Taxonomy" id="4874"/>
    <lineage>
        <taxon>Eukaryota</taxon>
        <taxon>Fungi</taxon>
        <taxon>Fungi incertae sedis</taxon>
        <taxon>Mucoromycota</taxon>
        <taxon>Glomeromycotina</taxon>
        <taxon>Glomeromycetes</taxon>
        <taxon>Diversisporales</taxon>
        <taxon>Gigasporaceae</taxon>
        <taxon>Gigaspora</taxon>
    </lineage>
</organism>
<dbReference type="EMBL" id="CAJVQB010095924">
    <property type="protein sequence ID" value="CAG8849366.1"/>
    <property type="molecule type" value="Genomic_DNA"/>
</dbReference>